<dbReference type="InterPro" id="IPR052159">
    <property type="entry name" value="Competence_DNA_uptake"/>
</dbReference>
<evidence type="ECO:0000313" key="1">
    <source>
        <dbReference type="EMBL" id="QNN79511.1"/>
    </source>
</evidence>
<protein>
    <recommendedName>
        <fullName evidence="3">MBL fold metallo-hydrolase</fullName>
    </recommendedName>
</protein>
<dbReference type="PANTHER" id="PTHR30619">
    <property type="entry name" value="DNA INTERNALIZATION/COMPETENCE PROTEIN COMEC/REC2"/>
    <property type="match status" value="1"/>
</dbReference>
<sequence>MTAAIERRRFRSSGRSHDRLCGHRARANGHAACLLSPVLLLLALPLLASSDVASGPGRTLPAWREGELDIHHINTGRGEAQLMILPDGSSVLVDMSGKTNEQAPFSLPTRPDASRAPGEWVARYLQRVLPGEAKGLDYAVVSHFHGDHMGAITADSPASAKGYQLSGITQVAESVPIAKVIDRGWPGYDDPVPLRGATMDNYRRFLDWQVRHRGMKVERFEPGRKDQIVPVNDDGAYPGFEIRNLYANGLLWTGEGETVRALFPSAERMAEQGVPGENKLSIAFRVRYGGFDYYTGGDLSSVDEEVAFGPAAWKNVEPEVGRACGPVDAMKANHHGSWDANSIPFLAALQPRVIVIATRADGHPAVNAYKRMTSDAVWPGQRDIFITHLSDATAKTTYGVSAAASTQGHVVIRVEKGGARYRVFVLDDADETMKIKAVFGPYASR</sequence>
<dbReference type="InterPro" id="IPR036866">
    <property type="entry name" value="RibonucZ/Hydroxyglut_hydro"/>
</dbReference>
<dbReference type="Gene3D" id="3.60.15.10">
    <property type="entry name" value="Ribonuclease Z/Hydroxyacylglutathione hydrolase-like"/>
    <property type="match status" value="1"/>
</dbReference>
<dbReference type="AlphaFoldDB" id="A0A7G9THD6"/>
<dbReference type="RefSeq" id="WP_187574587.1">
    <property type="nucleotide sequence ID" value="NZ_CP060731.1"/>
</dbReference>
<gene>
    <name evidence="1" type="ORF">IAE60_08975</name>
</gene>
<dbReference type="SUPFAM" id="SSF56281">
    <property type="entry name" value="Metallo-hydrolase/oxidoreductase"/>
    <property type="match status" value="1"/>
</dbReference>
<reference evidence="1 2" key="1">
    <citation type="submission" date="2020-08" db="EMBL/GenBank/DDBJ databases">
        <title>Streptomycin Non-resistant strain, P. mexicana.</title>
        <authorList>
            <person name="Ganesh-Kumar S."/>
            <person name="Zhe T."/>
            <person name="Yu Z."/>
            <person name="Min Y."/>
        </authorList>
    </citation>
    <scope>NUCLEOTIDE SEQUENCE [LARGE SCALE GENOMIC DNA]</scope>
    <source>
        <strain evidence="1 2">GTZY2</strain>
    </source>
</reference>
<accession>A0A7G9THD6</accession>
<evidence type="ECO:0008006" key="3">
    <source>
        <dbReference type="Google" id="ProtNLM"/>
    </source>
</evidence>
<dbReference type="Proteomes" id="UP000515838">
    <property type="component" value="Chromosome"/>
</dbReference>
<evidence type="ECO:0000313" key="2">
    <source>
        <dbReference type="Proteomes" id="UP000515838"/>
    </source>
</evidence>
<organism evidence="1 2">
    <name type="scientific">Pseudoxanthomonas mexicana</name>
    <dbReference type="NCBI Taxonomy" id="128785"/>
    <lineage>
        <taxon>Bacteria</taxon>
        <taxon>Pseudomonadati</taxon>
        <taxon>Pseudomonadota</taxon>
        <taxon>Gammaproteobacteria</taxon>
        <taxon>Lysobacterales</taxon>
        <taxon>Lysobacteraceae</taxon>
        <taxon>Pseudoxanthomonas</taxon>
    </lineage>
</organism>
<dbReference type="GeneID" id="81471100"/>
<name>A0A7G9THD6_PSEMX</name>
<dbReference type="EMBL" id="CP060731">
    <property type="protein sequence ID" value="QNN79511.1"/>
    <property type="molecule type" value="Genomic_DNA"/>
</dbReference>
<proteinExistence type="predicted"/>
<dbReference type="PANTHER" id="PTHR30619:SF1">
    <property type="entry name" value="RECOMBINATION PROTEIN 2"/>
    <property type="match status" value="1"/>
</dbReference>